<sequence>MPMSNDDSSNTITGTPKSPPKALSGTPGTCPHLPRDHAGGKKQISPVTSVYMLPGNVPRWSVVLTSNYLTSWPNKTLDTAMLHYNQCCQMQKYPLFS</sequence>
<keyword evidence="3" id="KW-1185">Reference proteome</keyword>
<evidence type="ECO:0000313" key="3">
    <source>
        <dbReference type="Proteomes" id="UP000324222"/>
    </source>
</evidence>
<dbReference type="EMBL" id="VSRR010028951">
    <property type="protein sequence ID" value="MPC69158.1"/>
    <property type="molecule type" value="Genomic_DNA"/>
</dbReference>
<name>A0A5B7HK98_PORTR</name>
<gene>
    <name evidence="2" type="ORF">E2C01_063373</name>
</gene>
<protein>
    <submittedName>
        <fullName evidence="2">Uncharacterized protein</fullName>
    </submittedName>
</protein>
<evidence type="ECO:0000256" key="1">
    <source>
        <dbReference type="SAM" id="MobiDB-lite"/>
    </source>
</evidence>
<comment type="caution">
    <text evidence="2">The sequence shown here is derived from an EMBL/GenBank/DDBJ whole genome shotgun (WGS) entry which is preliminary data.</text>
</comment>
<feature type="region of interest" description="Disordered" evidence="1">
    <location>
        <begin position="1"/>
        <end position="42"/>
    </location>
</feature>
<proteinExistence type="predicted"/>
<organism evidence="2 3">
    <name type="scientific">Portunus trituberculatus</name>
    <name type="common">Swimming crab</name>
    <name type="synonym">Neptunus trituberculatus</name>
    <dbReference type="NCBI Taxonomy" id="210409"/>
    <lineage>
        <taxon>Eukaryota</taxon>
        <taxon>Metazoa</taxon>
        <taxon>Ecdysozoa</taxon>
        <taxon>Arthropoda</taxon>
        <taxon>Crustacea</taxon>
        <taxon>Multicrustacea</taxon>
        <taxon>Malacostraca</taxon>
        <taxon>Eumalacostraca</taxon>
        <taxon>Eucarida</taxon>
        <taxon>Decapoda</taxon>
        <taxon>Pleocyemata</taxon>
        <taxon>Brachyura</taxon>
        <taxon>Eubrachyura</taxon>
        <taxon>Portunoidea</taxon>
        <taxon>Portunidae</taxon>
        <taxon>Portuninae</taxon>
        <taxon>Portunus</taxon>
    </lineage>
</organism>
<dbReference type="Proteomes" id="UP000324222">
    <property type="component" value="Unassembled WGS sequence"/>
</dbReference>
<accession>A0A5B7HK98</accession>
<feature type="compositionally biased region" description="Polar residues" evidence="1">
    <location>
        <begin position="1"/>
        <end position="16"/>
    </location>
</feature>
<reference evidence="2 3" key="1">
    <citation type="submission" date="2019-05" db="EMBL/GenBank/DDBJ databases">
        <title>Another draft genome of Portunus trituberculatus and its Hox gene families provides insights of decapod evolution.</title>
        <authorList>
            <person name="Jeong J.-H."/>
            <person name="Song I."/>
            <person name="Kim S."/>
            <person name="Choi T."/>
            <person name="Kim D."/>
            <person name="Ryu S."/>
            <person name="Kim W."/>
        </authorList>
    </citation>
    <scope>NUCLEOTIDE SEQUENCE [LARGE SCALE GENOMIC DNA]</scope>
    <source>
        <tissue evidence="2">Muscle</tissue>
    </source>
</reference>
<evidence type="ECO:0000313" key="2">
    <source>
        <dbReference type="EMBL" id="MPC69158.1"/>
    </source>
</evidence>
<dbReference type="AlphaFoldDB" id="A0A5B7HK98"/>